<protein>
    <submittedName>
        <fullName evidence="1">Uncharacterized protein</fullName>
    </submittedName>
</protein>
<dbReference type="SUPFAM" id="SSF52540">
    <property type="entry name" value="P-loop containing nucleoside triphosphate hydrolases"/>
    <property type="match status" value="1"/>
</dbReference>
<evidence type="ECO:0000313" key="1">
    <source>
        <dbReference type="EMBL" id="KAK8876048.1"/>
    </source>
</evidence>
<gene>
    <name evidence="1" type="ORF">M9Y10_006232</name>
</gene>
<dbReference type="InterPro" id="IPR027417">
    <property type="entry name" value="P-loop_NTPase"/>
</dbReference>
<keyword evidence="2" id="KW-1185">Reference proteome</keyword>
<accession>A0ABR2JES3</accession>
<organism evidence="1 2">
    <name type="scientific">Tritrichomonas musculus</name>
    <dbReference type="NCBI Taxonomy" id="1915356"/>
    <lineage>
        <taxon>Eukaryota</taxon>
        <taxon>Metamonada</taxon>
        <taxon>Parabasalia</taxon>
        <taxon>Tritrichomonadida</taxon>
        <taxon>Tritrichomonadidae</taxon>
        <taxon>Tritrichomonas</taxon>
    </lineage>
</organism>
<dbReference type="Gene3D" id="3.40.50.300">
    <property type="entry name" value="P-loop containing nucleotide triphosphate hydrolases"/>
    <property type="match status" value="1"/>
</dbReference>
<dbReference type="Proteomes" id="UP001470230">
    <property type="component" value="Unassembled WGS sequence"/>
</dbReference>
<reference evidence="1 2" key="1">
    <citation type="submission" date="2024-04" db="EMBL/GenBank/DDBJ databases">
        <title>Tritrichomonas musculus Genome.</title>
        <authorList>
            <person name="Alves-Ferreira E."/>
            <person name="Grigg M."/>
            <person name="Lorenzi H."/>
            <person name="Galac M."/>
        </authorList>
    </citation>
    <scope>NUCLEOTIDE SEQUENCE [LARGE SCALE GENOMIC DNA]</scope>
    <source>
        <strain evidence="1 2">EAF2021</strain>
    </source>
</reference>
<name>A0ABR2JES3_9EUKA</name>
<dbReference type="EMBL" id="JAPFFF010000012">
    <property type="protein sequence ID" value="KAK8876048.1"/>
    <property type="molecule type" value="Genomic_DNA"/>
</dbReference>
<sequence length="109" mass="12701">MQILLKRCKNAFHYLHKYAFIEPYTSQIYAVYEALPSFGSKEEGFNNIMLQVYTGERKSFIIQALTEYLARQENIVHIATSNIILAARDFEKAYNYYVNCERKASKVAS</sequence>
<proteinExistence type="predicted"/>
<evidence type="ECO:0000313" key="2">
    <source>
        <dbReference type="Proteomes" id="UP001470230"/>
    </source>
</evidence>
<comment type="caution">
    <text evidence="1">The sequence shown here is derived from an EMBL/GenBank/DDBJ whole genome shotgun (WGS) entry which is preliminary data.</text>
</comment>